<name>A0A1H2VTQ6_9FLAO</name>
<sequence>MLKDCIVVLGSGKSILDLSPEERNLLNDCEIKIAINKFAGFYEKAEIEPTDIYFVDNYDSSSKMMLNYIFKLFCNKYLKSKTFIVSIDHKGFLFRNHFLHIVYKEFNYKKEYLFRFLVKFGRFFLKKVSVNQFNKFHLWLSQSLITYPDYSYSVLPKKSKIHYIITQDCITKGNKWSKSLEEPLYHFKGSFSTVLNYISICYPKKIILLAGVDFNSSDYFFEEELEKLDFDTKDWTYDIKKSHNKHFSIIETEGLKMDDELPFMLSELEKSNNKVYSLNKYSYLVEQKYIDYISLNDVNMIKRP</sequence>
<proteinExistence type="predicted"/>
<evidence type="ECO:0000313" key="2">
    <source>
        <dbReference type="Proteomes" id="UP000198569"/>
    </source>
</evidence>
<evidence type="ECO:0000313" key="1">
    <source>
        <dbReference type="EMBL" id="SDW71715.1"/>
    </source>
</evidence>
<dbReference type="OrthoDB" id="1454133at2"/>
<dbReference type="Proteomes" id="UP000198569">
    <property type="component" value="Unassembled WGS sequence"/>
</dbReference>
<accession>A0A1H2VTQ6</accession>
<dbReference type="RefSeq" id="WP_091430604.1">
    <property type="nucleotide sequence ID" value="NZ_FNMV01000004.1"/>
</dbReference>
<dbReference type="AlphaFoldDB" id="A0A1H2VTQ6"/>
<dbReference type="EMBL" id="FNMV01000004">
    <property type="protein sequence ID" value="SDW71715.1"/>
    <property type="molecule type" value="Genomic_DNA"/>
</dbReference>
<keyword evidence="2" id="KW-1185">Reference proteome</keyword>
<reference evidence="2" key="1">
    <citation type="submission" date="2016-10" db="EMBL/GenBank/DDBJ databases">
        <authorList>
            <person name="Varghese N."/>
            <person name="Submissions S."/>
        </authorList>
    </citation>
    <scope>NUCLEOTIDE SEQUENCE [LARGE SCALE GENOMIC DNA]</scope>
    <source>
        <strain evidence="2">DSM 15718</strain>
    </source>
</reference>
<dbReference type="STRING" id="229203.SAMN05444338_104156"/>
<protein>
    <submittedName>
        <fullName evidence="1">Uncharacterized protein</fullName>
    </submittedName>
</protein>
<organism evidence="1 2">
    <name type="scientific">Flavobacterium degerlachei</name>
    <dbReference type="NCBI Taxonomy" id="229203"/>
    <lineage>
        <taxon>Bacteria</taxon>
        <taxon>Pseudomonadati</taxon>
        <taxon>Bacteroidota</taxon>
        <taxon>Flavobacteriia</taxon>
        <taxon>Flavobacteriales</taxon>
        <taxon>Flavobacteriaceae</taxon>
        <taxon>Flavobacterium</taxon>
    </lineage>
</organism>
<gene>
    <name evidence="1" type="ORF">SAMN05444338_104156</name>
</gene>